<evidence type="ECO:0008006" key="4">
    <source>
        <dbReference type="Google" id="ProtNLM"/>
    </source>
</evidence>
<gene>
    <name evidence="2" type="ORF">GCM10010201_01900</name>
</gene>
<dbReference type="Proteomes" id="UP001499978">
    <property type="component" value="Unassembled WGS sequence"/>
</dbReference>
<proteinExistence type="predicted"/>
<sequence length="129" mass="13845">MKLSRWLGAALIGAGVLVAPLSANAAPQSGAAPARVMLFAFDSYDDAETVGEEGEDAGYWWNYWIDSDRGSYSLYIKYHKRYTSRPGTVLYTASDVGQCNDLGGQGIKHRVWAGFTCGGDAGRGTLTAK</sequence>
<evidence type="ECO:0000313" key="3">
    <source>
        <dbReference type="Proteomes" id="UP001499978"/>
    </source>
</evidence>
<feature type="chain" id="PRO_5045075586" description="Secreted protein" evidence="1">
    <location>
        <begin position="26"/>
        <end position="129"/>
    </location>
</feature>
<protein>
    <recommendedName>
        <fullName evidence="4">Secreted protein</fullName>
    </recommendedName>
</protein>
<name>A0ABN3MXF2_9ACTN</name>
<evidence type="ECO:0000256" key="1">
    <source>
        <dbReference type="SAM" id="SignalP"/>
    </source>
</evidence>
<organism evidence="2 3">
    <name type="scientific">Pilimelia columellifera subsp. columellifera</name>
    <dbReference type="NCBI Taxonomy" id="706583"/>
    <lineage>
        <taxon>Bacteria</taxon>
        <taxon>Bacillati</taxon>
        <taxon>Actinomycetota</taxon>
        <taxon>Actinomycetes</taxon>
        <taxon>Micromonosporales</taxon>
        <taxon>Micromonosporaceae</taxon>
        <taxon>Pilimelia</taxon>
    </lineage>
</organism>
<dbReference type="EMBL" id="BAAARY010000001">
    <property type="protein sequence ID" value="GAA2510742.1"/>
    <property type="molecule type" value="Genomic_DNA"/>
</dbReference>
<comment type="caution">
    <text evidence="2">The sequence shown here is derived from an EMBL/GenBank/DDBJ whole genome shotgun (WGS) entry which is preliminary data.</text>
</comment>
<feature type="signal peptide" evidence="1">
    <location>
        <begin position="1"/>
        <end position="25"/>
    </location>
</feature>
<accession>A0ABN3MXF2</accession>
<reference evidence="2 3" key="1">
    <citation type="journal article" date="2019" name="Int. J. Syst. Evol. Microbiol.">
        <title>The Global Catalogue of Microorganisms (GCM) 10K type strain sequencing project: providing services to taxonomists for standard genome sequencing and annotation.</title>
        <authorList>
            <consortium name="The Broad Institute Genomics Platform"/>
            <consortium name="The Broad Institute Genome Sequencing Center for Infectious Disease"/>
            <person name="Wu L."/>
            <person name="Ma J."/>
        </authorList>
    </citation>
    <scope>NUCLEOTIDE SEQUENCE [LARGE SCALE GENOMIC DNA]</scope>
    <source>
        <strain evidence="2 3">JCM 3367</strain>
    </source>
</reference>
<keyword evidence="3" id="KW-1185">Reference proteome</keyword>
<evidence type="ECO:0000313" key="2">
    <source>
        <dbReference type="EMBL" id="GAA2510742.1"/>
    </source>
</evidence>
<keyword evidence="1" id="KW-0732">Signal</keyword>
<dbReference type="RefSeq" id="WP_344166795.1">
    <property type="nucleotide sequence ID" value="NZ_BAAARY010000001.1"/>
</dbReference>